<reference evidence="2" key="1">
    <citation type="submission" date="2022-10" db="EMBL/GenBank/DDBJ databases">
        <title>Culturing micro-colonial fungi from biological soil crusts in the Mojave desert and describing Neophaeococcomyces mojavensis, and introducing the new genera and species Taxawa tesnikishii.</title>
        <authorList>
            <person name="Kurbessoian T."/>
            <person name="Stajich J.E."/>
        </authorList>
    </citation>
    <scope>NUCLEOTIDE SEQUENCE</scope>
    <source>
        <strain evidence="2">TK_1</strain>
    </source>
</reference>
<feature type="compositionally biased region" description="Low complexity" evidence="1">
    <location>
        <begin position="48"/>
        <end position="60"/>
    </location>
</feature>
<feature type="region of interest" description="Disordered" evidence="1">
    <location>
        <begin position="110"/>
        <end position="134"/>
    </location>
</feature>
<name>A0ABQ9P0A3_9PEZI</name>
<evidence type="ECO:0000256" key="1">
    <source>
        <dbReference type="SAM" id="MobiDB-lite"/>
    </source>
</evidence>
<keyword evidence="3" id="KW-1185">Reference proteome</keyword>
<evidence type="ECO:0000313" key="3">
    <source>
        <dbReference type="Proteomes" id="UP001172684"/>
    </source>
</evidence>
<feature type="region of interest" description="Disordered" evidence="1">
    <location>
        <begin position="42"/>
        <end position="80"/>
    </location>
</feature>
<accession>A0ABQ9P0A3</accession>
<evidence type="ECO:0000313" key="2">
    <source>
        <dbReference type="EMBL" id="KAJ9668015.1"/>
    </source>
</evidence>
<protein>
    <submittedName>
        <fullName evidence="2">Uncharacterized protein</fullName>
    </submittedName>
</protein>
<proteinExistence type="predicted"/>
<dbReference type="Proteomes" id="UP001172684">
    <property type="component" value="Unassembled WGS sequence"/>
</dbReference>
<sequence length="162" mass="17231">MNLSNCPSKLGIEGWETKCDFCPYCIGAPDLSTYRLVGNDRSPSIGGLSRSPSLSMSLSSTRRDSRRGSLARSDSSTSVTGVMLAAGEKNRALNARLDAYLASCPEKIIQAEGEDPDAQPPGPVSDGENGQVSVVRKDTSGSMFGKSWKKGKRFSKGFFKGG</sequence>
<comment type="caution">
    <text evidence="2">The sequence shown here is derived from an EMBL/GenBank/DDBJ whole genome shotgun (WGS) entry which is preliminary data.</text>
</comment>
<organism evidence="2 3">
    <name type="scientific">Coniosporium apollinis</name>
    <dbReference type="NCBI Taxonomy" id="61459"/>
    <lineage>
        <taxon>Eukaryota</taxon>
        <taxon>Fungi</taxon>
        <taxon>Dikarya</taxon>
        <taxon>Ascomycota</taxon>
        <taxon>Pezizomycotina</taxon>
        <taxon>Dothideomycetes</taxon>
        <taxon>Dothideomycetes incertae sedis</taxon>
        <taxon>Coniosporium</taxon>
    </lineage>
</organism>
<dbReference type="EMBL" id="JAPDRL010000009">
    <property type="protein sequence ID" value="KAJ9668015.1"/>
    <property type="molecule type" value="Genomic_DNA"/>
</dbReference>
<gene>
    <name evidence="2" type="ORF">H2201_001821</name>
</gene>